<keyword evidence="4" id="KW-0732">Signal</keyword>
<keyword evidence="3" id="KW-0378">Hydrolase</keyword>
<feature type="domain" description="TNase-like" evidence="5">
    <location>
        <begin position="46"/>
        <end position="178"/>
    </location>
</feature>
<dbReference type="PROSITE" id="PS01123">
    <property type="entry name" value="TNASE_1"/>
    <property type="match status" value="1"/>
</dbReference>
<evidence type="ECO:0000256" key="4">
    <source>
        <dbReference type="SAM" id="SignalP"/>
    </source>
</evidence>
<dbReference type="PROSITE" id="PS50830">
    <property type="entry name" value="TNASE_3"/>
    <property type="match status" value="1"/>
</dbReference>
<organism evidence="6 7">
    <name type="scientific">Bordetella genomosp. 10</name>
    <dbReference type="NCBI Taxonomy" id="1416804"/>
    <lineage>
        <taxon>Bacteria</taxon>
        <taxon>Pseudomonadati</taxon>
        <taxon>Pseudomonadota</taxon>
        <taxon>Betaproteobacteria</taxon>
        <taxon>Burkholderiales</taxon>
        <taxon>Alcaligenaceae</taxon>
        <taxon>Bordetella</taxon>
    </lineage>
</organism>
<sequence length="206" mass="22073">MRVLFGRVGLARPVAALACALAGAGVAYLSALHAPARVNGAGSVIYEIYGRVVNVADGDTITLQTDEGQRRVRLASIDAPEVGHGQVRPGQPFGQAARKSLEAMVAGKTLTALCYEKDQYARDVCDLPGEGGHTVNWQQVEAGYAWANTARHGEYLRDTSLPAVERKAREQRKGLWAQAGAIAPWEWRYQCWNQGKCAAGAPASSP</sequence>
<gene>
    <name evidence="6" type="ORF">CAL29_20935</name>
</gene>
<dbReference type="InterPro" id="IPR016071">
    <property type="entry name" value="Staphylococal_nuclease_OB-fold"/>
</dbReference>
<reference evidence="7" key="1">
    <citation type="submission" date="2017-05" db="EMBL/GenBank/DDBJ databases">
        <title>Complete and WGS of Bordetella genogroups.</title>
        <authorList>
            <person name="Spilker T."/>
            <person name="Lipuma J."/>
        </authorList>
    </citation>
    <scope>NUCLEOTIDE SEQUENCE [LARGE SCALE GENOMIC DNA]</scope>
    <source>
        <strain evidence="7">AU16122</strain>
    </source>
</reference>
<dbReference type="Pfam" id="PF00565">
    <property type="entry name" value="SNase"/>
    <property type="match status" value="1"/>
</dbReference>
<dbReference type="Proteomes" id="UP000216020">
    <property type="component" value="Unassembled WGS sequence"/>
</dbReference>
<dbReference type="AlphaFoldDB" id="A0A261RZG7"/>
<keyword evidence="1" id="KW-0540">Nuclease</keyword>
<dbReference type="SMART" id="SM00318">
    <property type="entry name" value="SNc"/>
    <property type="match status" value="1"/>
</dbReference>
<evidence type="ECO:0000313" key="6">
    <source>
        <dbReference type="EMBL" id="OZI30489.1"/>
    </source>
</evidence>
<evidence type="ECO:0000256" key="1">
    <source>
        <dbReference type="ARBA" id="ARBA00022722"/>
    </source>
</evidence>
<dbReference type="EMBL" id="NEVM01000005">
    <property type="protein sequence ID" value="OZI30489.1"/>
    <property type="molecule type" value="Genomic_DNA"/>
</dbReference>
<dbReference type="SUPFAM" id="SSF50199">
    <property type="entry name" value="Staphylococcal nuclease"/>
    <property type="match status" value="1"/>
</dbReference>
<dbReference type="OrthoDB" id="9805504at2"/>
<keyword evidence="7" id="KW-1185">Reference proteome</keyword>
<feature type="chain" id="PRO_5012559992" description="TNase-like domain-containing protein" evidence="4">
    <location>
        <begin position="19"/>
        <end position="206"/>
    </location>
</feature>
<name>A0A261RZG7_9BORD</name>
<dbReference type="InterPro" id="IPR035437">
    <property type="entry name" value="SNase_OB-fold_sf"/>
</dbReference>
<protein>
    <recommendedName>
        <fullName evidence="5">TNase-like domain-containing protein</fullName>
    </recommendedName>
</protein>
<dbReference type="GO" id="GO:0003676">
    <property type="term" value="F:nucleic acid binding"/>
    <property type="evidence" value="ECO:0007669"/>
    <property type="project" value="InterPro"/>
</dbReference>
<evidence type="ECO:0000256" key="3">
    <source>
        <dbReference type="ARBA" id="ARBA00022801"/>
    </source>
</evidence>
<feature type="signal peptide" evidence="4">
    <location>
        <begin position="1"/>
        <end position="18"/>
    </location>
</feature>
<evidence type="ECO:0000256" key="2">
    <source>
        <dbReference type="ARBA" id="ARBA00022759"/>
    </source>
</evidence>
<dbReference type="GO" id="GO:0004519">
    <property type="term" value="F:endonuclease activity"/>
    <property type="evidence" value="ECO:0007669"/>
    <property type="project" value="UniProtKB-KW"/>
</dbReference>
<dbReference type="PANTHER" id="PTHR12302:SF3">
    <property type="entry name" value="SERINE_THREONINE-PROTEIN KINASE 31"/>
    <property type="match status" value="1"/>
</dbReference>
<dbReference type="GO" id="GO:0016787">
    <property type="term" value="F:hydrolase activity"/>
    <property type="evidence" value="ECO:0007669"/>
    <property type="project" value="UniProtKB-KW"/>
</dbReference>
<dbReference type="PANTHER" id="PTHR12302">
    <property type="entry name" value="EBNA2 BINDING PROTEIN P100"/>
    <property type="match status" value="1"/>
</dbReference>
<comment type="caution">
    <text evidence="6">The sequence shown here is derived from an EMBL/GenBank/DDBJ whole genome shotgun (WGS) entry which is preliminary data.</text>
</comment>
<evidence type="ECO:0000313" key="7">
    <source>
        <dbReference type="Proteomes" id="UP000216020"/>
    </source>
</evidence>
<evidence type="ECO:0000259" key="5">
    <source>
        <dbReference type="PROSITE" id="PS50830"/>
    </source>
</evidence>
<dbReference type="InterPro" id="IPR002071">
    <property type="entry name" value="Thermonucl_AS"/>
</dbReference>
<proteinExistence type="predicted"/>
<keyword evidence="2" id="KW-0255">Endonuclease</keyword>
<dbReference type="Gene3D" id="2.40.50.90">
    <property type="match status" value="1"/>
</dbReference>
<accession>A0A261RZG7</accession>